<comment type="pathway">
    <text evidence="11">Cell wall biogenesis; peptidoglycan biosynthesis.</text>
</comment>
<dbReference type="GO" id="GO:0008955">
    <property type="term" value="F:peptidoglycan glycosyltransferase activity"/>
    <property type="evidence" value="ECO:0007669"/>
    <property type="project" value="UniProtKB-UniRule"/>
</dbReference>
<accession>A0A9P4DW10</accession>
<dbReference type="InterPro" id="IPR023346">
    <property type="entry name" value="Lysozyme-like_dom_sf"/>
</dbReference>
<dbReference type="GO" id="GO:0071555">
    <property type="term" value="P:cell wall organization"/>
    <property type="evidence" value="ECO:0007669"/>
    <property type="project" value="UniProtKB-KW"/>
</dbReference>
<dbReference type="AlphaFoldDB" id="A0A9P4DW10"/>
<name>A0A9P4DW10_BACOV</name>
<sequence>MHKQLLIKKLLRYTRNLLIFFFASTLLAVIIYRFMPVYVTPLMVIRSVQQVFSGDKPTWKHTWVSFDKISPNLPMAVIASEDNRFAEHNGFDLVEIKKAMKENETRKRKRGASTISQQTAKNVFLWPQSSWVRKGLEVYFTFLIELFWSKERIMEVYLNSIEMGNGIYGAQATAKNKFGTTADKLTRGQCALIAATLPNPIRFNSAKPSSYILKRQSQILRLMNLVPKFPPEEKAVEKKKSKKRKANNKKEFIT</sequence>
<evidence type="ECO:0000313" key="14">
    <source>
        <dbReference type="EMBL" id="KAA3928852.1"/>
    </source>
</evidence>
<keyword evidence="8 11" id="KW-1133">Transmembrane helix</keyword>
<feature type="transmembrane region" description="Helical" evidence="11">
    <location>
        <begin position="16"/>
        <end position="35"/>
    </location>
</feature>
<dbReference type="EMBL" id="VWLB01000015">
    <property type="protein sequence ID" value="KAA3928852.1"/>
    <property type="molecule type" value="Genomic_DNA"/>
</dbReference>
<dbReference type="GO" id="GO:0009274">
    <property type="term" value="C:peptidoglycan-based cell wall"/>
    <property type="evidence" value="ECO:0007669"/>
    <property type="project" value="InterPro"/>
</dbReference>
<dbReference type="GO" id="GO:0009252">
    <property type="term" value="P:peptidoglycan biosynthetic process"/>
    <property type="evidence" value="ECO:0007669"/>
    <property type="project" value="UniProtKB-UniRule"/>
</dbReference>
<feature type="domain" description="Glycosyl transferase family 51" evidence="13">
    <location>
        <begin position="60"/>
        <end position="223"/>
    </location>
</feature>
<evidence type="ECO:0000313" key="15">
    <source>
        <dbReference type="Proteomes" id="UP000365824"/>
    </source>
</evidence>
<dbReference type="PANTHER" id="PTHR30400:SF0">
    <property type="entry name" value="BIOSYNTHETIC PEPTIDOGLYCAN TRANSGLYCOSYLASE"/>
    <property type="match status" value="1"/>
</dbReference>
<keyword evidence="4 11" id="KW-0808">Transferase</keyword>
<keyword evidence="9 11" id="KW-0472">Membrane</keyword>
<dbReference type="GO" id="GO:0008360">
    <property type="term" value="P:regulation of cell shape"/>
    <property type="evidence" value="ECO:0007669"/>
    <property type="project" value="UniProtKB-KW"/>
</dbReference>
<evidence type="ECO:0000256" key="7">
    <source>
        <dbReference type="ARBA" id="ARBA00022984"/>
    </source>
</evidence>
<keyword evidence="10 11" id="KW-0961">Cell wall biogenesis/degradation</keyword>
<dbReference type="Gene3D" id="1.10.3810.10">
    <property type="entry name" value="Biosynthetic peptidoglycan transglycosylase-like"/>
    <property type="match status" value="1"/>
</dbReference>
<keyword evidence="6 11" id="KW-0133">Cell shape</keyword>
<dbReference type="EC" id="2.4.99.28" evidence="11"/>
<keyword evidence="1 11" id="KW-1003">Cell membrane</keyword>
<evidence type="ECO:0000256" key="11">
    <source>
        <dbReference type="HAMAP-Rule" id="MF_00766"/>
    </source>
</evidence>
<dbReference type="NCBIfam" id="TIGR02070">
    <property type="entry name" value="mono_pep_trsgly"/>
    <property type="match status" value="1"/>
</dbReference>
<evidence type="ECO:0000256" key="4">
    <source>
        <dbReference type="ARBA" id="ARBA00022679"/>
    </source>
</evidence>
<dbReference type="RefSeq" id="WP_008017352.1">
    <property type="nucleotide sequence ID" value="NZ_CP103100.1"/>
</dbReference>
<protein>
    <recommendedName>
        <fullName evidence="11">Biosynthetic peptidoglycan transglycosylase</fullName>
        <ecNumber evidence="11">2.4.99.28</ecNumber>
    </recommendedName>
    <alternativeName>
        <fullName evidence="11">Glycan polymerase</fullName>
    </alternativeName>
    <alternativeName>
        <fullName evidence="11">Peptidoglycan glycosyltransferase MtgA</fullName>
        <shortName evidence="11">PGT</shortName>
    </alternativeName>
</protein>
<evidence type="ECO:0000256" key="8">
    <source>
        <dbReference type="ARBA" id="ARBA00022989"/>
    </source>
</evidence>
<reference evidence="14 15" key="1">
    <citation type="journal article" date="2019" name="Nat. Med.">
        <title>A library of human gut bacterial isolates paired with longitudinal multiomics data enables mechanistic microbiome research.</title>
        <authorList>
            <person name="Poyet M."/>
            <person name="Groussin M."/>
            <person name="Gibbons S.M."/>
            <person name="Avila-Pacheco J."/>
            <person name="Jiang X."/>
            <person name="Kearney S.M."/>
            <person name="Perrotta A.R."/>
            <person name="Berdy B."/>
            <person name="Zhao S."/>
            <person name="Lieberman T.D."/>
            <person name="Swanson P.K."/>
            <person name="Smith M."/>
            <person name="Roesemann S."/>
            <person name="Alexander J.E."/>
            <person name="Rich S.A."/>
            <person name="Livny J."/>
            <person name="Vlamakis H."/>
            <person name="Clish C."/>
            <person name="Bullock K."/>
            <person name="Deik A."/>
            <person name="Scott J."/>
            <person name="Pierce K.A."/>
            <person name="Xavier R.J."/>
            <person name="Alm E.J."/>
        </authorList>
    </citation>
    <scope>NUCLEOTIDE SEQUENCE [LARGE SCALE GENOMIC DNA]</scope>
    <source>
        <strain evidence="14 15">BIOML-A160</strain>
    </source>
</reference>
<dbReference type="GO" id="GO:0016763">
    <property type="term" value="F:pentosyltransferase activity"/>
    <property type="evidence" value="ECO:0007669"/>
    <property type="project" value="InterPro"/>
</dbReference>
<dbReference type="Proteomes" id="UP000365824">
    <property type="component" value="Unassembled WGS sequence"/>
</dbReference>
<evidence type="ECO:0000256" key="2">
    <source>
        <dbReference type="ARBA" id="ARBA00022519"/>
    </source>
</evidence>
<keyword evidence="3 11" id="KW-0328">Glycosyltransferase</keyword>
<organism evidence="14 15">
    <name type="scientific">Bacteroides ovatus</name>
    <dbReference type="NCBI Taxonomy" id="28116"/>
    <lineage>
        <taxon>Bacteria</taxon>
        <taxon>Pseudomonadati</taxon>
        <taxon>Bacteroidota</taxon>
        <taxon>Bacteroidia</taxon>
        <taxon>Bacteroidales</taxon>
        <taxon>Bacteroidaceae</taxon>
        <taxon>Bacteroides</taxon>
    </lineage>
</organism>
<comment type="catalytic activity">
    <reaction evidence="11">
        <text>[GlcNAc-(1-&gt;4)-Mur2Ac(oyl-L-Ala-gamma-D-Glu-L-Lys-D-Ala-D-Ala)](n)-di-trans,octa-cis-undecaprenyl diphosphate + beta-D-GlcNAc-(1-&gt;4)-Mur2Ac(oyl-L-Ala-gamma-D-Glu-L-Lys-D-Ala-D-Ala)-di-trans,octa-cis-undecaprenyl diphosphate = [GlcNAc-(1-&gt;4)-Mur2Ac(oyl-L-Ala-gamma-D-Glu-L-Lys-D-Ala-D-Ala)](n+1)-di-trans,octa-cis-undecaprenyl diphosphate + di-trans,octa-cis-undecaprenyl diphosphate + H(+)</text>
        <dbReference type="Rhea" id="RHEA:23708"/>
        <dbReference type="Rhea" id="RHEA-COMP:9602"/>
        <dbReference type="Rhea" id="RHEA-COMP:9603"/>
        <dbReference type="ChEBI" id="CHEBI:15378"/>
        <dbReference type="ChEBI" id="CHEBI:58405"/>
        <dbReference type="ChEBI" id="CHEBI:60033"/>
        <dbReference type="ChEBI" id="CHEBI:78435"/>
        <dbReference type="EC" id="2.4.99.28"/>
    </reaction>
</comment>
<evidence type="ECO:0000256" key="6">
    <source>
        <dbReference type="ARBA" id="ARBA00022960"/>
    </source>
</evidence>
<evidence type="ECO:0000256" key="3">
    <source>
        <dbReference type="ARBA" id="ARBA00022676"/>
    </source>
</evidence>
<evidence type="ECO:0000256" key="10">
    <source>
        <dbReference type="ARBA" id="ARBA00023316"/>
    </source>
</evidence>
<dbReference type="GO" id="GO:0005886">
    <property type="term" value="C:plasma membrane"/>
    <property type="evidence" value="ECO:0007669"/>
    <property type="project" value="UniProtKB-SubCell"/>
</dbReference>
<dbReference type="HAMAP" id="MF_00766">
    <property type="entry name" value="PGT_MtgA"/>
    <property type="match status" value="1"/>
</dbReference>
<dbReference type="InterPro" id="IPR036950">
    <property type="entry name" value="PBP_transglycosylase"/>
</dbReference>
<comment type="subcellular location">
    <subcellularLocation>
        <location evidence="11">Cell membrane</location>
        <topology evidence="11">Single-pass membrane protein</topology>
    </subcellularLocation>
</comment>
<dbReference type="SUPFAM" id="SSF53955">
    <property type="entry name" value="Lysozyme-like"/>
    <property type="match status" value="1"/>
</dbReference>
<evidence type="ECO:0000256" key="9">
    <source>
        <dbReference type="ARBA" id="ARBA00023136"/>
    </source>
</evidence>
<keyword evidence="5 11" id="KW-0812">Transmembrane</keyword>
<dbReference type="PANTHER" id="PTHR30400">
    <property type="entry name" value="MONOFUNCTIONAL BIOSYNTHETIC PEPTIDOGLYCAN TRANSGLYCOSYLASE"/>
    <property type="match status" value="1"/>
</dbReference>
<keyword evidence="2" id="KW-0997">Cell inner membrane</keyword>
<dbReference type="InterPro" id="IPR011812">
    <property type="entry name" value="Pep_trsgly"/>
</dbReference>
<evidence type="ECO:0000256" key="12">
    <source>
        <dbReference type="SAM" id="MobiDB-lite"/>
    </source>
</evidence>
<gene>
    <name evidence="11 14" type="primary">mtgA</name>
    <name evidence="14" type="ORF">F3F25_10715</name>
</gene>
<comment type="caution">
    <text evidence="14">The sequence shown here is derived from an EMBL/GenBank/DDBJ whole genome shotgun (WGS) entry which is preliminary data.</text>
</comment>
<evidence type="ECO:0000256" key="5">
    <source>
        <dbReference type="ARBA" id="ARBA00022692"/>
    </source>
</evidence>
<evidence type="ECO:0000256" key="1">
    <source>
        <dbReference type="ARBA" id="ARBA00022475"/>
    </source>
</evidence>
<comment type="function">
    <text evidence="11">Peptidoglycan polymerase that catalyzes glycan chain elongation from lipid-linked precursors.</text>
</comment>
<feature type="region of interest" description="Disordered" evidence="12">
    <location>
        <begin position="233"/>
        <end position="254"/>
    </location>
</feature>
<dbReference type="Pfam" id="PF00912">
    <property type="entry name" value="Transgly"/>
    <property type="match status" value="1"/>
</dbReference>
<proteinExistence type="inferred from homology"/>
<keyword evidence="7 11" id="KW-0573">Peptidoglycan synthesis</keyword>
<dbReference type="InterPro" id="IPR001264">
    <property type="entry name" value="Glyco_trans_51"/>
</dbReference>
<evidence type="ECO:0000259" key="13">
    <source>
        <dbReference type="Pfam" id="PF00912"/>
    </source>
</evidence>
<comment type="similarity">
    <text evidence="11">Belongs to the glycosyltransferase 51 family.</text>
</comment>